<evidence type="ECO:0000259" key="1">
    <source>
        <dbReference type="PROSITE" id="PS50883"/>
    </source>
</evidence>
<protein>
    <recommendedName>
        <fullName evidence="1">EAL domain-containing protein</fullName>
    </recommendedName>
</protein>
<dbReference type="PROSITE" id="PS50883">
    <property type="entry name" value="EAL"/>
    <property type="match status" value="1"/>
</dbReference>
<evidence type="ECO:0000313" key="3">
    <source>
        <dbReference type="Proteomes" id="UP000321189"/>
    </source>
</evidence>
<sequence length="273" mass="30605">MNAFKSLEPINTVNIARWHELEQIMAHAMKNHCFNMVYQPLVSLTSGQLVGFESLVRCESSRYGVVGPDEFIPHVEQSGMILDLGDWIFKQTLSDLSQMRKIGMNDITISLNISPVQIIEGDVFSKVMSLLDKYQIDPAAIKVELTETALIKSPQRIAKTFEHFHKEGVKIWLDDFGTGYASLGLLRQFNIDGLKIDRSFISGITTNNEDFTLCSAIIAMAQRLGLETIAEGIEQREQLQILEQLGCDVAQGYLLGRPSSLANNTATWVKMYT</sequence>
<name>A0ABQ0UBN7_PSEAF</name>
<proteinExistence type="predicted"/>
<accession>A0ABQ0UBN7</accession>
<dbReference type="InterPro" id="IPR050706">
    <property type="entry name" value="Cyclic-di-GMP_PDE-like"/>
</dbReference>
<dbReference type="PANTHER" id="PTHR33121:SF79">
    <property type="entry name" value="CYCLIC DI-GMP PHOSPHODIESTERASE PDED-RELATED"/>
    <property type="match status" value="1"/>
</dbReference>
<organism evidence="2 3">
    <name type="scientific">Pseudoalteromonas atlantica</name>
    <name type="common">Alteromonas atlantica</name>
    <dbReference type="NCBI Taxonomy" id="288"/>
    <lineage>
        <taxon>Bacteria</taxon>
        <taxon>Pseudomonadati</taxon>
        <taxon>Pseudomonadota</taxon>
        <taxon>Gammaproteobacteria</taxon>
        <taxon>Alteromonadales</taxon>
        <taxon>Pseudoalteromonadaceae</taxon>
        <taxon>Pseudoalteromonas</taxon>
    </lineage>
</organism>
<dbReference type="InterPro" id="IPR035919">
    <property type="entry name" value="EAL_sf"/>
</dbReference>
<dbReference type="InterPro" id="IPR001633">
    <property type="entry name" value="EAL_dom"/>
</dbReference>
<dbReference type="Pfam" id="PF00563">
    <property type="entry name" value="EAL"/>
    <property type="match status" value="1"/>
</dbReference>
<feature type="domain" description="EAL" evidence="1">
    <location>
        <begin position="18"/>
        <end position="272"/>
    </location>
</feature>
<comment type="caution">
    <text evidence="2">The sequence shown here is derived from an EMBL/GenBank/DDBJ whole genome shotgun (WGS) entry which is preliminary data.</text>
</comment>
<dbReference type="CDD" id="cd01948">
    <property type="entry name" value="EAL"/>
    <property type="match status" value="1"/>
</dbReference>
<dbReference type="EMBL" id="BJUT01000008">
    <property type="protein sequence ID" value="GEK75903.1"/>
    <property type="molecule type" value="Genomic_DNA"/>
</dbReference>
<evidence type="ECO:0000313" key="2">
    <source>
        <dbReference type="EMBL" id="GEK75903.1"/>
    </source>
</evidence>
<keyword evidence="3" id="KW-1185">Reference proteome</keyword>
<dbReference type="Proteomes" id="UP000321189">
    <property type="component" value="Unassembled WGS sequence"/>
</dbReference>
<dbReference type="Gene3D" id="3.20.20.450">
    <property type="entry name" value="EAL domain"/>
    <property type="match status" value="1"/>
</dbReference>
<dbReference type="RefSeq" id="WP_235207553.1">
    <property type="nucleotide sequence ID" value="NZ_BJUT01000008.1"/>
</dbReference>
<dbReference type="SUPFAM" id="SSF141868">
    <property type="entry name" value="EAL domain-like"/>
    <property type="match status" value="1"/>
</dbReference>
<dbReference type="PANTHER" id="PTHR33121">
    <property type="entry name" value="CYCLIC DI-GMP PHOSPHODIESTERASE PDEF"/>
    <property type="match status" value="1"/>
</dbReference>
<reference evidence="2 3" key="1">
    <citation type="submission" date="2019-07" db="EMBL/GenBank/DDBJ databases">
        <title>Whole genome shotgun sequence of Pseudoalteromonas atlantica NBRC 103033.</title>
        <authorList>
            <person name="Hosoyama A."/>
            <person name="Uohara A."/>
            <person name="Ohji S."/>
            <person name="Ichikawa N."/>
        </authorList>
    </citation>
    <scope>NUCLEOTIDE SEQUENCE [LARGE SCALE GENOMIC DNA]</scope>
    <source>
        <strain evidence="2 3">NBRC 103033</strain>
    </source>
</reference>
<dbReference type="SMART" id="SM00052">
    <property type="entry name" value="EAL"/>
    <property type="match status" value="1"/>
</dbReference>
<gene>
    <name evidence="2" type="ORF">PAT01_12070</name>
</gene>